<accession>A0A9Q1BVR9</accession>
<dbReference type="SUPFAM" id="SSF47874">
    <property type="entry name" value="Annexin"/>
    <property type="match status" value="1"/>
</dbReference>
<dbReference type="GO" id="GO:0012506">
    <property type="term" value="C:vesicle membrane"/>
    <property type="evidence" value="ECO:0007669"/>
    <property type="project" value="TreeGrafter"/>
</dbReference>
<keyword evidence="4 6" id="KW-0041">Annexin</keyword>
<evidence type="ECO:0000256" key="5">
    <source>
        <dbReference type="ARBA" id="ARBA00023302"/>
    </source>
</evidence>
<gene>
    <name evidence="7" type="ORF">HOLleu_23718</name>
</gene>
<dbReference type="GO" id="GO:0005509">
    <property type="term" value="F:calcium ion binding"/>
    <property type="evidence" value="ECO:0007669"/>
    <property type="project" value="InterPro"/>
</dbReference>
<keyword evidence="5 6" id="KW-0111">Calcium/phospholipid-binding</keyword>
<dbReference type="PRINTS" id="PR00196">
    <property type="entry name" value="ANNEXIN"/>
</dbReference>
<dbReference type="InterPro" id="IPR001464">
    <property type="entry name" value="Annexin"/>
</dbReference>
<keyword evidence="8" id="KW-1185">Reference proteome</keyword>
<evidence type="ECO:0000313" key="8">
    <source>
        <dbReference type="Proteomes" id="UP001152320"/>
    </source>
</evidence>
<reference evidence="7" key="1">
    <citation type="submission" date="2021-10" db="EMBL/GenBank/DDBJ databases">
        <title>Tropical sea cucumber genome reveals ecological adaptation and Cuvierian tubules defense mechanism.</title>
        <authorList>
            <person name="Chen T."/>
        </authorList>
    </citation>
    <scope>NUCLEOTIDE SEQUENCE</scope>
    <source>
        <strain evidence="7">Nanhai2018</strain>
        <tissue evidence="7">Muscle</tissue>
    </source>
</reference>
<protein>
    <recommendedName>
        <fullName evidence="6">Annexin</fullName>
    </recommendedName>
</protein>
<dbReference type="Gene3D" id="1.10.220.10">
    <property type="entry name" value="Annexin"/>
    <property type="match status" value="3"/>
</dbReference>
<dbReference type="PROSITE" id="PS00223">
    <property type="entry name" value="ANNEXIN_1"/>
    <property type="match status" value="2"/>
</dbReference>
<dbReference type="AlphaFoldDB" id="A0A9Q1BVR9"/>
<comment type="domain">
    <text evidence="6">A pair of annexin repeats may form one binding site for calcium and phospholipid.</text>
</comment>
<dbReference type="Pfam" id="PF00191">
    <property type="entry name" value="Annexin"/>
    <property type="match status" value="3"/>
</dbReference>
<dbReference type="InterPro" id="IPR018502">
    <property type="entry name" value="Annexin_repeat"/>
</dbReference>
<dbReference type="OrthoDB" id="37886at2759"/>
<evidence type="ECO:0000256" key="2">
    <source>
        <dbReference type="ARBA" id="ARBA00022737"/>
    </source>
</evidence>
<dbReference type="FunFam" id="1.10.220.10:FF:000005">
    <property type="entry name" value="Annexin"/>
    <property type="match status" value="1"/>
</dbReference>
<proteinExistence type="inferred from homology"/>
<evidence type="ECO:0000256" key="6">
    <source>
        <dbReference type="RuleBase" id="RU003540"/>
    </source>
</evidence>
<dbReference type="InterPro" id="IPR037104">
    <property type="entry name" value="Annexin_sf"/>
</dbReference>
<dbReference type="GO" id="GO:0001786">
    <property type="term" value="F:phosphatidylserine binding"/>
    <property type="evidence" value="ECO:0007669"/>
    <property type="project" value="TreeGrafter"/>
</dbReference>
<evidence type="ECO:0000313" key="7">
    <source>
        <dbReference type="EMBL" id="KAJ8033469.1"/>
    </source>
</evidence>
<comment type="caution">
    <text evidence="7">The sequence shown here is derived from an EMBL/GenBank/DDBJ whole genome shotgun (WGS) entry which is preliminary data.</text>
</comment>
<keyword evidence="3 6" id="KW-0106">Calcium</keyword>
<keyword evidence="2 6" id="KW-0677">Repeat</keyword>
<name>A0A9Q1BVR9_HOLLE</name>
<dbReference type="Proteomes" id="UP001152320">
    <property type="component" value="Chromosome 11"/>
</dbReference>
<dbReference type="FunFam" id="1.10.220.10:FF:000002">
    <property type="entry name" value="Annexin"/>
    <property type="match status" value="1"/>
</dbReference>
<dbReference type="InterPro" id="IPR018252">
    <property type="entry name" value="Annexin_repeat_CS"/>
</dbReference>
<dbReference type="PANTHER" id="PTHR10502:SF102">
    <property type="entry name" value="ANNEXIN B11"/>
    <property type="match status" value="1"/>
</dbReference>
<evidence type="ECO:0000256" key="3">
    <source>
        <dbReference type="ARBA" id="ARBA00022837"/>
    </source>
</evidence>
<dbReference type="PANTHER" id="PTHR10502">
    <property type="entry name" value="ANNEXIN"/>
    <property type="match status" value="1"/>
</dbReference>
<dbReference type="EMBL" id="JAIZAY010000011">
    <property type="protein sequence ID" value="KAJ8033469.1"/>
    <property type="molecule type" value="Genomic_DNA"/>
</dbReference>
<dbReference type="GO" id="GO:0005544">
    <property type="term" value="F:calcium-dependent phospholipid binding"/>
    <property type="evidence" value="ECO:0007669"/>
    <property type="project" value="UniProtKB-KW"/>
</dbReference>
<evidence type="ECO:0000256" key="4">
    <source>
        <dbReference type="ARBA" id="ARBA00023216"/>
    </source>
</evidence>
<sequence>MDETFLNVNQCFFSTGTDEKAIIKVLTSRTNSQRQEIEHYYKTAYGKDLVTDLKKELSGDFEDLVMVLMEPYSQYDARFLRKAMEQLAAIKDAYKKEEREGTHGKRDESYVVDLNRAKADAQVLYEAGENTFGTDESEFQRILVTRNWMQMRAIFDAYQEVETKHSLFEIAGRSIEDSIKREMSGDLEKTFLTIVKYCRNPAKYFAEVLHKAMAGLGTDEDRLTRTIITRSEIDLGDIKRAYEDKYDKSLASAVESEVGGDVKRLLLGLIK</sequence>
<dbReference type="FunFam" id="1.10.220.10:FF:000001">
    <property type="entry name" value="Annexin"/>
    <property type="match status" value="1"/>
</dbReference>
<dbReference type="GO" id="GO:0005737">
    <property type="term" value="C:cytoplasm"/>
    <property type="evidence" value="ECO:0007669"/>
    <property type="project" value="TreeGrafter"/>
</dbReference>
<comment type="similarity">
    <text evidence="1 6">Belongs to the annexin family.</text>
</comment>
<organism evidence="7 8">
    <name type="scientific">Holothuria leucospilota</name>
    <name type="common">Black long sea cucumber</name>
    <name type="synonym">Mertensiothuria leucospilota</name>
    <dbReference type="NCBI Taxonomy" id="206669"/>
    <lineage>
        <taxon>Eukaryota</taxon>
        <taxon>Metazoa</taxon>
        <taxon>Echinodermata</taxon>
        <taxon>Eleutherozoa</taxon>
        <taxon>Echinozoa</taxon>
        <taxon>Holothuroidea</taxon>
        <taxon>Aspidochirotacea</taxon>
        <taxon>Aspidochirotida</taxon>
        <taxon>Holothuriidae</taxon>
        <taxon>Holothuria</taxon>
    </lineage>
</organism>
<dbReference type="GO" id="GO:0005634">
    <property type="term" value="C:nucleus"/>
    <property type="evidence" value="ECO:0007669"/>
    <property type="project" value="TreeGrafter"/>
</dbReference>
<dbReference type="GO" id="GO:0005886">
    <property type="term" value="C:plasma membrane"/>
    <property type="evidence" value="ECO:0007669"/>
    <property type="project" value="TreeGrafter"/>
</dbReference>
<dbReference type="PROSITE" id="PS51897">
    <property type="entry name" value="ANNEXIN_2"/>
    <property type="match status" value="3"/>
</dbReference>
<dbReference type="SMART" id="SM00335">
    <property type="entry name" value="ANX"/>
    <property type="match status" value="3"/>
</dbReference>
<evidence type="ECO:0000256" key="1">
    <source>
        <dbReference type="ARBA" id="ARBA00007831"/>
    </source>
</evidence>